<dbReference type="GO" id="GO:0017056">
    <property type="term" value="F:structural constituent of nuclear pore"/>
    <property type="evidence" value="ECO:0007669"/>
    <property type="project" value="TreeGrafter"/>
</dbReference>
<sequence length="107" mass="12485">MYKRLYEEEQKWHVSHPHSAEAVPENGRKAPMLLLKGSQEASKKAGEQRARHLEEEMAKARSEIISIGLERDKLAMESNFARDRLDSCMKEEMKPFQLKLEIWSCLN</sequence>
<dbReference type="PANTHER" id="PTHR18898">
    <property type="entry name" value="NUCLEOPROTEIN TPR-RELATED"/>
    <property type="match status" value="1"/>
</dbReference>
<reference evidence="1" key="1">
    <citation type="submission" date="2022-03" db="EMBL/GenBank/DDBJ databases">
        <title>A functionally conserved STORR gene fusion in Papaver species that diverged 16.8 million years ago.</title>
        <authorList>
            <person name="Catania T."/>
        </authorList>
    </citation>
    <scope>NUCLEOTIDE SEQUENCE</scope>
    <source>
        <strain evidence="1">S-191538</strain>
    </source>
</reference>
<dbReference type="PANTHER" id="PTHR18898:SF2">
    <property type="entry name" value="NUCLEOPROTEIN TPR"/>
    <property type="match status" value="1"/>
</dbReference>
<dbReference type="GO" id="GO:0005643">
    <property type="term" value="C:nuclear pore"/>
    <property type="evidence" value="ECO:0007669"/>
    <property type="project" value="TreeGrafter"/>
</dbReference>
<protein>
    <submittedName>
        <fullName evidence="1">Uncharacterized protein</fullName>
    </submittedName>
</protein>
<evidence type="ECO:0000313" key="2">
    <source>
        <dbReference type="Proteomes" id="UP001177140"/>
    </source>
</evidence>
<keyword evidence="2" id="KW-1185">Reference proteome</keyword>
<name>A0AA41V882_PAPNU</name>
<evidence type="ECO:0000313" key="1">
    <source>
        <dbReference type="EMBL" id="MCL7027993.1"/>
    </source>
</evidence>
<organism evidence="1 2">
    <name type="scientific">Papaver nudicaule</name>
    <name type="common">Iceland poppy</name>
    <dbReference type="NCBI Taxonomy" id="74823"/>
    <lineage>
        <taxon>Eukaryota</taxon>
        <taxon>Viridiplantae</taxon>
        <taxon>Streptophyta</taxon>
        <taxon>Embryophyta</taxon>
        <taxon>Tracheophyta</taxon>
        <taxon>Spermatophyta</taxon>
        <taxon>Magnoliopsida</taxon>
        <taxon>Ranunculales</taxon>
        <taxon>Papaveraceae</taxon>
        <taxon>Papaveroideae</taxon>
        <taxon>Papaver</taxon>
    </lineage>
</organism>
<proteinExistence type="predicted"/>
<accession>A0AA41V882</accession>
<dbReference type="Proteomes" id="UP001177140">
    <property type="component" value="Unassembled WGS sequence"/>
</dbReference>
<comment type="caution">
    <text evidence="1">The sequence shown here is derived from an EMBL/GenBank/DDBJ whole genome shotgun (WGS) entry which is preliminary data.</text>
</comment>
<dbReference type="GO" id="GO:0006406">
    <property type="term" value="P:mRNA export from nucleus"/>
    <property type="evidence" value="ECO:0007669"/>
    <property type="project" value="TreeGrafter"/>
</dbReference>
<gene>
    <name evidence="1" type="ORF">MKW94_008301</name>
</gene>
<dbReference type="EMBL" id="JAJJMA010074520">
    <property type="protein sequence ID" value="MCL7027993.1"/>
    <property type="molecule type" value="Genomic_DNA"/>
</dbReference>
<dbReference type="AlphaFoldDB" id="A0AA41V882"/>